<feature type="region of interest" description="Disordered" evidence="1">
    <location>
        <begin position="56"/>
        <end position="81"/>
    </location>
</feature>
<feature type="compositionally biased region" description="Basic and acidic residues" evidence="1">
    <location>
        <begin position="71"/>
        <end position="81"/>
    </location>
</feature>
<sequence length="125" mass="13792">MAPVASGTWQWQWRGKLNRGYAVAIYDIDLFDNSARTIACLHEAGRKVDCCFSAGSSQDRRPDFGQFAPADKGKVVKRSPDGDWEGENWLDTRSANVRTIMTARLDRADARPQAADPGAEHGPGR</sequence>
<dbReference type="InterPro" id="IPR004352">
    <property type="entry name" value="GH114_TIM-barrel"/>
</dbReference>
<dbReference type="PANTHER" id="PTHR35273">
    <property type="entry name" value="ALPHA-1,4 POLYGALACTOSAMINIDASE, PUTATIVE (AFU_ORTHOLOGUE AFUA_3G07890)-RELATED"/>
    <property type="match status" value="1"/>
</dbReference>
<accession>F2LJG2</accession>
<reference evidence="3 4" key="1">
    <citation type="journal article" date="2011" name="J. Bacteriol.">
        <title>Complete genome sequence of Burkholderia gladioli BSR3.</title>
        <authorList>
            <person name="Seo Y.S."/>
            <person name="Lim J."/>
            <person name="Choi B.S."/>
            <person name="Kim H."/>
            <person name="Goo E."/>
            <person name="Lee B."/>
            <person name="Lim J.S."/>
            <person name="Choi I.Y."/>
            <person name="Moon J.S."/>
            <person name="Kim J."/>
            <person name="Hwang I."/>
        </authorList>
    </citation>
    <scope>NUCLEOTIDE SEQUENCE [LARGE SCALE GENOMIC DNA]</scope>
    <source>
        <strain evidence="3 4">BSR3</strain>
    </source>
</reference>
<dbReference type="Gene3D" id="3.20.20.70">
    <property type="entry name" value="Aldolase class I"/>
    <property type="match status" value="1"/>
</dbReference>
<evidence type="ECO:0000256" key="1">
    <source>
        <dbReference type="SAM" id="MobiDB-lite"/>
    </source>
</evidence>
<dbReference type="PANTHER" id="PTHR35273:SF2">
    <property type="entry name" value="ALPHA-GALACTOSIDASE"/>
    <property type="match status" value="1"/>
</dbReference>
<name>F2LJG2_BURGS</name>
<organism evidence="3 4">
    <name type="scientific">Burkholderia gladioli (strain BSR3)</name>
    <dbReference type="NCBI Taxonomy" id="999541"/>
    <lineage>
        <taxon>Bacteria</taxon>
        <taxon>Pseudomonadati</taxon>
        <taxon>Pseudomonadota</taxon>
        <taxon>Betaproteobacteria</taxon>
        <taxon>Burkholderiales</taxon>
        <taxon>Burkholderiaceae</taxon>
        <taxon>Burkholderia</taxon>
    </lineage>
</organism>
<evidence type="ECO:0000259" key="2">
    <source>
        <dbReference type="Pfam" id="PF03537"/>
    </source>
</evidence>
<keyword evidence="4" id="KW-1185">Reference proteome</keyword>
<evidence type="ECO:0000313" key="3">
    <source>
        <dbReference type="EMBL" id="AEA62623.1"/>
    </source>
</evidence>
<dbReference type="RefSeq" id="WP_013688955.1">
    <property type="nucleotide sequence ID" value="NC_015376.1"/>
</dbReference>
<dbReference type="EMBL" id="CP002600">
    <property type="protein sequence ID" value="AEA62623.1"/>
    <property type="molecule type" value="Genomic_DNA"/>
</dbReference>
<dbReference type="Pfam" id="PF03537">
    <property type="entry name" value="Glyco_hydro_114"/>
    <property type="match status" value="1"/>
</dbReference>
<dbReference type="InterPro" id="IPR017853">
    <property type="entry name" value="GH"/>
</dbReference>
<dbReference type="InterPro" id="IPR013785">
    <property type="entry name" value="Aldolase_TIM"/>
</dbReference>
<dbReference type="STRING" id="999541.bgla_2g01430"/>
<dbReference type="KEGG" id="bgd:bgla_2g01430"/>
<evidence type="ECO:0000313" key="4">
    <source>
        <dbReference type="Proteomes" id="UP000008316"/>
    </source>
</evidence>
<dbReference type="SUPFAM" id="SSF51445">
    <property type="entry name" value="(Trans)glycosidases"/>
    <property type="match status" value="1"/>
</dbReference>
<feature type="region of interest" description="Disordered" evidence="1">
    <location>
        <begin position="105"/>
        <end position="125"/>
    </location>
</feature>
<dbReference type="Proteomes" id="UP000008316">
    <property type="component" value="Chromosome 2"/>
</dbReference>
<dbReference type="eggNOG" id="COG3868">
    <property type="taxonomic scope" value="Bacteria"/>
</dbReference>
<proteinExistence type="predicted"/>
<feature type="domain" description="Glycoside-hydrolase family GH114 TIM-barrel" evidence="2">
    <location>
        <begin position="8"/>
        <end position="110"/>
    </location>
</feature>
<dbReference type="HOGENOM" id="CLU_1988421_0_0_4"/>
<keyword evidence="3" id="KW-0449">Lipoprotein</keyword>
<gene>
    <name evidence="3" type="ordered locus">bgla_2g01430</name>
</gene>
<dbReference type="AlphaFoldDB" id="F2LJG2"/>
<protein>
    <submittedName>
        <fullName evidence="3">Putative lipoprotein</fullName>
    </submittedName>
</protein>